<dbReference type="PROSITE" id="PS51353">
    <property type="entry name" value="ARSC"/>
    <property type="match status" value="1"/>
</dbReference>
<dbReference type="InterPro" id="IPR006660">
    <property type="entry name" value="Arsenate_reductase-like"/>
</dbReference>
<dbReference type="InterPro" id="IPR006659">
    <property type="entry name" value="Arsenate_reductase"/>
</dbReference>
<dbReference type="InterPro" id="IPR036249">
    <property type="entry name" value="Thioredoxin-like_sf"/>
</dbReference>
<gene>
    <name evidence="5" type="ORF">GCM10007891_02570</name>
</gene>
<protein>
    <recommendedName>
        <fullName evidence="4">Arsenate reductase</fullName>
        <ecNumber evidence="4">1.20.4.1</ecNumber>
    </recommendedName>
</protein>
<dbReference type="EMBL" id="BSND01000003">
    <property type="protein sequence ID" value="GLP98403.1"/>
    <property type="molecule type" value="Genomic_DNA"/>
</dbReference>
<keyword evidence="2 4" id="KW-0560">Oxidoreductase</keyword>
<dbReference type="RefSeq" id="WP_284722178.1">
    <property type="nucleotide sequence ID" value="NZ_BSND01000003.1"/>
</dbReference>
<dbReference type="NCBIfam" id="TIGR00014">
    <property type="entry name" value="arsC"/>
    <property type="match status" value="1"/>
</dbReference>
<reference evidence="5" key="1">
    <citation type="journal article" date="2014" name="Int. J. Syst. Evol. Microbiol.">
        <title>Complete genome of a new Firmicutes species belonging to the dominant human colonic microbiota ('Ruminococcus bicirculans') reveals two chromosomes and a selective capacity to utilize plant glucans.</title>
        <authorList>
            <consortium name="NISC Comparative Sequencing Program"/>
            <person name="Wegmann U."/>
            <person name="Louis P."/>
            <person name="Goesmann A."/>
            <person name="Henrissat B."/>
            <person name="Duncan S.H."/>
            <person name="Flint H.J."/>
        </authorList>
    </citation>
    <scope>NUCLEOTIDE SEQUENCE</scope>
    <source>
        <strain evidence="5">NBRC 102424</strain>
    </source>
</reference>
<sequence length="116" mass="13069">MSTITILHNPRCSKSRQTLSLLEENGINPDVVKYLDTPPTFDELKAIITKLGISPRDLLRKGEEEYKTLNLKNDSLSDDEIIKTMVSHPKLIERPIVIHGNQAKIGRPPESVLDIL</sequence>
<evidence type="ECO:0000256" key="2">
    <source>
        <dbReference type="ARBA" id="ARBA00023002"/>
    </source>
</evidence>
<evidence type="ECO:0000313" key="5">
    <source>
        <dbReference type="EMBL" id="GLP98403.1"/>
    </source>
</evidence>
<organism evidence="5 6">
    <name type="scientific">Methylophaga thalassica</name>
    <dbReference type="NCBI Taxonomy" id="40223"/>
    <lineage>
        <taxon>Bacteria</taxon>
        <taxon>Pseudomonadati</taxon>
        <taxon>Pseudomonadota</taxon>
        <taxon>Gammaproteobacteria</taxon>
        <taxon>Thiotrichales</taxon>
        <taxon>Piscirickettsiaceae</taxon>
        <taxon>Methylophaga</taxon>
    </lineage>
</organism>
<dbReference type="SUPFAM" id="SSF52833">
    <property type="entry name" value="Thioredoxin-like"/>
    <property type="match status" value="1"/>
</dbReference>
<dbReference type="Gene3D" id="3.40.30.10">
    <property type="entry name" value="Glutaredoxin"/>
    <property type="match status" value="1"/>
</dbReference>
<keyword evidence="6" id="KW-1185">Reference proteome</keyword>
<evidence type="ECO:0000313" key="6">
    <source>
        <dbReference type="Proteomes" id="UP001161423"/>
    </source>
</evidence>
<comment type="catalytic activity">
    <reaction evidence="4">
        <text>[glutaredoxin]-dithiol + arsenate + glutathione + H(+) = glutathionyl-S-S-[glutaredoxin] + arsenite + H2O</text>
        <dbReference type="Rhea" id="RHEA:22016"/>
        <dbReference type="Rhea" id="RHEA-COMP:10729"/>
        <dbReference type="Rhea" id="RHEA-COMP:17668"/>
        <dbReference type="ChEBI" id="CHEBI:15377"/>
        <dbReference type="ChEBI" id="CHEBI:15378"/>
        <dbReference type="ChEBI" id="CHEBI:29242"/>
        <dbReference type="ChEBI" id="CHEBI:29950"/>
        <dbReference type="ChEBI" id="CHEBI:48597"/>
        <dbReference type="ChEBI" id="CHEBI:57925"/>
        <dbReference type="ChEBI" id="CHEBI:146199"/>
        <dbReference type="EC" id="1.20.4.1"/>
    </reaction>
</comment>
<reference evidence="5" key="2">
    <citation type="submission" date="2023-01" db="EMBL/GenBank/DDBJ databases">
        <title>Draft genome sequence of Methylophaga thalassica strain NBRC 102424.</title>
        <authorList>
            <person name="Sun Q."/>
            <person name="Mori K."/>
        </authorList>
    </citation>
    <scope>NUCLEOTIDE SEQUENCE</scope>
    <source>
        <strain evidence="5">NBRC 102424</strain>
    </source>
</reference>
<dbReference type="CDD" id="cd03034">
    <property type="entry name" value="ArsC_ArsC"/>
    <property type="match status" value="1"/>
</dbReference>
<evidence type="ECO:0000256" key="1">
    <source>
        <dbReference type="ARBA" id="ARBA00007198"/>
    </source>
</evidence>
<dbReference type="PANTHER" id="PTHR30041:SF4">
    <property type="entry name" value="ARSENATE REDUCTASE"/>
    <property type="match status" value="1"/>
</dbReference>
<dbReference type="Proteomes" id="UP001161423">
    <property type="component" value="Unassembled WGS sequence"/>
</dbReference>
<accession>A0ABQ5TT98</accession>
<evidence type="ECO:0000256" key="3">
    <source>
        <dbReference type="PROSITE-ProRule" id="PRU01282"/>
    </source>
</evidence>
<dbReference type="PANTHER" id="PTHR30041">
    <property type="entry name" value="ARSENATE REDUCTASE"/>
    <property type="match status" value="1"/>
</dbReference>
<name>A0ABQ5TT98_9GAMM</name>
<dbReference type="Pfam" id="PF03960">
    <property type="entry name" value="ArsC"/>
    <property type="match status" value="1"/>
</dbReference>
<comment type="caution">
    <text evidence="5">The sequence shown here is derived from an EMBL/GenBank/DDBJ whole genome shotgun (WGS) entry which is preliminary data.</text>
</comment>
<proteinExistence type="inferred from homology"/>
<comment type="similarity">
    <text evidence="1 3 4">Belongs to the ArsC family.</text>
</comment>
<evidence type="ECO:0000256" key="4">
    <source>
        <dbReference type="RuleBase" id="RU362029"/>
    </source>
</evidence>
<dbReference type="EC" id="1.20.4.1" evidence="4"/>